<dbReference type="RefSeq" id="WP_217155716.1">
    <property type="nucleotide sequence ID" value="NZ_VOMB01000010.1"/>
</dbReference>
<proteinExistence type="inferred from homology"/>
<keyword evidence="8" id="KW-1185">Reference proteome</keyword>
<accession>A0ABS6KJB3</accession>
<keyword evidence="5" id="KW-0460">Magnesium</keyword>
<dbReference type="Proteomes" id="UP000812982">
    <property type="component" value="Unassembled WGS sequence"/>
</dbReference>
<dbReference type="PIRSF" id="PIRSF017340">
    <property type="entry name" value="Nudix_hydro"/>
    <property type="match status" value="1"/>
</dbReference>
<dbReference type="Pfam" id="PF00293">
    <property type="entry name" value="NUDIX"/>
    <property type="match status" value="1"/>
</dbReference>
<dbReference type="EMBL" id="VOMB01000010">
    <property type="protein sequence ID" value="MBU9763697.1"/>
    <property type="molecule type" value="Genomic_DNA"/>
</dbReference>
<reference evidence="7 8" key="1">
    <citation type="journal article" date="2021" name="Sci. Rep.">
        <title>Phenotypic and genomic hallmarks of a novel, potentially pathogenic rapidly growing Mycobacterium species related to the Mycobacterium fortuitum complex.</title>
        <authorList>
            <person name="Gharbi R."/>
            <person name="Khanna V."/>
            <person name="Frigui W."/>
            <person name="Mhenni B."/>
            <person name="Brosch R."/>
            <person name="Mardassi H."/>
        </authorList>
    </citation>
    <scope>NUCLEOTIDE SEQUENCE [LARGE SCALE GENOMIC DNA]</scope>
    <source>
        <strain evidence="7 8">TNTM28</strain>
    </source>
</reference>
<organism evidence="7 8">
    <name type="scientific">[Mycobacterium] fortunisiensis</name>
    <dbReference type="NCBI Taxonomy" id="2600579"/>
    <lineage>
        <taxon>Bacteria</taxon>
        <taxon>Bacillati</taxon>
        <taxon>Actinomycetota</taxon>
        <taxon>Actinomycetes</taxon>
        <taxon>Mycobacteriales</taxon>
        <taxon>Mycobacteriaceae</taxon>
        <taxon>Mycolicibacterium</taxon>
    </lineage>
</organism>
<evidence type="ECO:0000256" key="1">
    <source>
        <dbReference type="ARBA" id="ARBA00001946"/>
    </source>
</evidence>
<sequence>MTDELVAVYDAEGNAIGAAPRSRVYAEGLWHASAGVLVRSVDGRGIYVHRRSDTKAVFAGMHDCLAGGVVDPGESALQAATRELSEELGIGAVALTPLAAAAWDGQWAGKPMRCHLFAFEARWDGAIRHQPEEVVDGWWWTDAELAAHLADPHWPFVPDTRVLIPQLLGPSAADDKAPVFPASTDRRV</sequence>
<evidence type="ECO:0000259" key="6">
    <source>
        <dbReference type="PROSITE" id="PS51462"/>
    </source>
</evidence>
<evidence type="ECO:0000256" key="5">
    <source>
        <dbReference type="ARBA" id="ARBA00022842"/>
    </source>
</evidence>
<evidence type="ECO:0000256" key="2">
    <source>
        <dbReference type="ARBA" id="ARBA00005582"/>
    </source>
</evidence>
<dbReference type="PANTHER" id="PTHR10885:SF0">
    <property type="entry name" value="ISOPENTENYL-DIPHOSPHATE DELTA-ISOMERASE"/>
    <property type="match status" value="1"/>
</dbReference>
<evidence type="ECO:0000313" key="7">
    <source>
        <dbReference type="EMBL" id="MBU9763697.1"/>
    </source>
</evidence>
<evidence type="ECO:0000256" key="3">
    <source>
        <dbReference type="ARBA" id="ARBA00022723"/>
    </source>
</evidence>
<dbReference type="InterPro" id="IPR024195">
    <property type="entry name" value="NUDIX_hydrolase_YfcD_pred"/>
</dbReference>
<dbReference type="PROSITE" id="PS51462">
    <property type="entry name" value="NUDIX"/>
    <property type="match status" value="1"/>
</dbReference>
<name>A0ABS6KJB3_9MYCO</name>
<keyword evidence="3" id="KW-0479">Metal-binding</keyword>
<comment type="similarity">
    <text evidence="2">Belongs to the Nudix hydrolase family.</text>
</comment>
<evidence type="ECO:0000256" key="4">
    <source>
        <dbReference type="ARBA" id="ARBA00022801"/>
    </source>
</evidence>
<dbReference type="InterPro" id="IPR020084">
    <property type="entry name" value="NUDIX_hydrolase_CS"/>
</dbReference>
<dbReference type="PROSITE" id="PS00893">
    <property type="entry name" value="NUDIX_BOX"/>
    <property type="match status" value="1"/>
</dbReference>
<protein>
    <submittedName>
        <fullName evidence="7">NUDIX domain-containing protein</fullName>
    </submittedName>
</protein>
<comment type="cofactor">
    <cofactor evidence="1">
        <name>Mg(2+)</name>
        <dbReference type="ChEBI" id="CHEBI:18420"/>
    </cofactor>
</comment>
<comment type="caution">
    <text evidence="7">The sequence shown here is derived from an EMBL/GenBank/DDBJ whole genome shotgun (WGS) entry which is preliminary data.</text>
</comment>
<dbReference type="InterPro" id="IPR000086">
    <property type="entry name" value="NUDIX_hydrolase_dom"/>
</dbReference>
<dbReference type="PANTHER" id="PTHR10885">
    <property type="entry name" value="ISOPENTENYL-DIPHOSPHATE DELTA-ISOMERASE"/>
    <property type="match status" value="1"/>
</dbReference>
<gene>
    <name evidence="7" type="ORF">FR943_07570</name>
</gene>
<feature type="domain" description="Nudix hydrolase" evidence="6">
    <location>
        <begin position="29"/>
        <end position="162"/>
    </location>
</feature>
<evidence type="ECO:0000313" key="8">
    <source>
        <dbReference type="Proteomes" id="UP000812982"/>
    </source>
</evidence>
<keyword evidence="4" id="KW-0378">Hydrolase</keyword>